<dbReference type="RefSeq" id="WP_020887339.1">
    <property type="nucleotide sequence ID" value="NZ_ATHI01000027.1"/>
</dbReference>
<dbReference type="EMBL" id="ATHI01000027">
    <property type="protein sequence ID" value="EPR32290.1"/>
    <property type="molecule type" value="Genomic_DNA"/>
</dbReference>
<keyword evidence="5" id="KW-1185">Reference proteome</keyword>
<dbReference type="Gene3D" id="3.40.190.10">
    <property type="entry name" value="Periplasmic binding protein-like II"/>
    <property type="match status" value="2"/>
</dbReference>
<evidence type="ECO:0000256" key="3">
    <source>
        <dbReference type="SAM" id="SignalP"/>
    </source>
</evidence>
<organism evidence="4 5">
    <name type="scientific">Alkalidesulfovibrio alkalitolerans DSM 16529</name>
    <dbReference type="NCBI Taxonomy" id="1121439"/>
    <lineage>
        <taxon>Bacteria</taxon>
        <taxon>Pseudomonadati</taxon>
        <taxon>Thermodesulfobacteriota</taxon>
        <taxon>Desulfovibrionia</taxon>
        <taxon>Desulfovibrionales</taxon>
        <taxon>Desulfovibrionaceae</taxon>
        <taxon>Alkalidesulfovibrio</taxon>
    </lineage>
</organism>
<name>S7T750_9BACT</name>
<dbReference type="Pfam" id="PF12974">
    <property type="entry name" value="Phosphonate-bd"/>
    <property type="match status" value="1"/>
</dbReference>
<sequence length="308" mass="34368">MIRILARLWPLLLALAMLPACSDERDVARIDFTKSISETRTPTDVDSSPRLRCAVSAMVSPKETHTIYVRLMDYLARHLDMDLEFVQRKTYAEVNELLMSRDLDVAMLCSGPFALAEDQLGVELVVTPVLGGSPFYQAYLIVGADNPAESLADLRGSVFAFTDPDSNTGRLVPLHWLAEIGETPENFFAETIFTYSHDNSVLAVARGLVDAASVDGLVWDYMAAHDPELVGRTRIIKKSQEFGAPPVVASLDLPVEKRQKLREILLTMHEDSEGRDILDGLHIDRFTAPDPAWYEAIREISRPARVKE</sequence>
<dbReference type="NCBIfam" id="TIGR01098">
    <property type="entry name" value="3A0109s03R"/>
    <property type="match status" value="1"/>
</dbReference>
<dbReference type="AlphaFoldDB" id="S7T750"/>
<evidence type="ECO:0000313" key="4">
    <source>
        <dbReference type="EMBL" id="EPR32290.1"/>
    </source>
</evidence>
<dbReference type="STRING" id="1121439.dsat_0642"/>
<comment type="caution">
    <text evidence="4">The sequence shown here is derived from an EMBL/GenBank/DDBJ whole genome shotgun (WGS) entry which is preliminary data.</text>
</comment>
<dbReference type="eggNOG" id="COG3221">
    <property type="taxonomic scope" value="Bacteria"/>
</dbReference>
<dbReference type="SUPFAM" id="SSF53850">
    <property type="entry name" value="Periplasmic binding protein-like II"/>
    <property type="match status" value="1"/>
</dbReference>
<evidence type="ECO:0000313" key="5">
    <source>
        <dbReference type="Proteomes" id="UP000014975"/>
    </source>
</evidence>
<protein>
    <submittedName>
        <fullName evidence="4">Phosphonate ABC transporter, periplasmic phosphonate-binding protein</fullName>
    </submittedName>
</protein>
<evidence type="ECO:0000256" key="2">
    <source>
        <dbReference type="ARBA" id="ARBA00022729"/>
    </source>
</evidence>
<reference evidence="4 5" key="1">
    <citation type="journal article" date="2013" name="Genome Announc.">
        <title>Draft genome sequences for three mercury-methylating, sulfate-reducing bacteria.</title>
        <authorList>
            <person name="Brown S.D."/>
            <person name="Hurt R.A.Jr."/>
            <person name="Gilmour C.C."/>
            <person name="Elias D.A."/>
        </authorList>
    </citation>
    <scope>NUCLEOTIDE SEQUENCE [LARGE SCALE GENOMIC DNA]</scope>
    <source>
        <strain evidence="4 5">DSM 16529</strain>
    </source>
</reference>
<dbReference type="InterPro" id="IPR005770">
    <property type="entry name" value="PhnD"/>
</dbReference>
<evidence type="ECO:0000256" key="1">
    <source>
        <dbReference type="ARBA" id="ARBA00007162"/>
    </source>
</evidence>
<proteinExistence type="inferred from homology"/>
<dbReference type="PANTHER" id="PTHR35841:SF1">
    <property type="entry name" value="PHOSPHONATES-BINDING PERIPLASMIC PROTEIN"/>
    <property type="match status" value="1"/>
</dbReference>
<dbReference type="GO" id="GO:0055085">
    <property type="term" value="P:transmembrane transport"/>
    <property type="evidence" value="ECO:0007669"/>
    <property type="project" value="InterPro"/>
</dbReference>
<feature type="signal peptide" evidence="3">
    <location>
        <begin position="1"/>
        <end position="22"/>
    </location>
</feature>
<gene>
    <name evidence="4" type="ORF">dsat_0642</name>
</gene>
<dbReference type="PATRIC" id="fig|1121439.3.peg.1999"/>
<dbReference type="CDD" id="cd13571">
    <property type="entry name" value="PBP2_PnhD_1"/>
    <property type="match status" value="1"/>
</dbReference>
<comment type="similarity">
    <text evidence="1">Belongs to the phosphate/phosphite/phosphonate binding protein family.</text>
</comment>
<dbReference type="GO" id="GO:0043190">
    <property type="term" value="C:ATP-binding cassette (ABC) transporter complex"/>
    <property type="evidence" value="ECO:0007669"/>
    <property type="project" value="InterPro"/>
</dbReference>
<dbReference type="Proteomes" id="UP000014975">
    <property type="component" value="Unassembled WGS sequence"/>
</dbReference>
<accession>S7T750</accession>
<keyword evidence="2 3" id="KW-0732">Signal</keyword>
<dbReference type="PANTHER" id="PTHR35841">
    <property type="entry name" value="PHOSPHONATES-BINDING PERIPLASMIC PROTEIN"/>
    <property type="match status" value="1"/>
</dbReference>
<feature type="chain" id="PRO_5004556891" evidence="3">
    <location>
        <begin position="23"/>
        <end position="308"/>
    </location>
</feature>